<dbReference type="InterPro" id="IPR010845">
    <property type="entry name" value="FlaF"/>
</dbReference>
<proteinExistence type="predicted"/>
<protein>
    <submittedName>
        <fullName evidence="1">Flagellar biosynthesis regulator FlaF</fullName>
    </submittedName>
</protein>
<evidence type="ECO:0000313" key="2">
    <source>
        <dbReference type="Proteomes" id="UP001428774"/>
    </source>
</evidence>
<evidence type="ECO:0000313" key="1">
    <source>
        <dbReference type="EMBL" id="MEN9061203.1"/>
    </source>
</evidence>
<name>A0AAW9SRE2_9RHOB</name>
<sequence>MNAQTLAQARKGYAQHARTTQTPRATEYELIARVTHRIKASAEAGPRAYPKLVAALSDNHRLWTALAVGVADKDNGLPQDLRAQVFYLAEFVHQHTAQVLNRKARLAPLLEINAAILRGLSGRRPKS</sequence>
<dbReference type="EMBL" id="JBDNCH010000002">
    <property type="protein sequence ID" value="MEN9061203.1"/>
    <property type="molecule type" value="Genomic_DNA"/>
</dbReference>
<dbReference type="AlphaFoldDB" id="A0AAW9SRE2"/>
<dbReference type="RefSeq" id="WP_347166295.1">
    <property type="nucleotide sequence ID" value="NZ_JBDNCH010000002.1"/>
</dbReference>
<reference evidence="1 2" key="1">
    <citation type="submission" date="2024-05" db="EMBL/GenBank/DDBJ databases">
        <title>Genome sequence of Ponticoccus litoralis KCCM 90028.</title>
        <authorList>
            <person name="Kim J.M."/>
            <person name="Lee J.K."/>
            <person name="Choi B.J."/>
            <person name="Bayburt H."/>
            <person name="Baek J.H."/>
            <person name="Jeon C.O."/>
        </authorList>
    </citation>
    <scope>NUCLEOTIDE SEQUENCE [LARGE SCALE GENOMIC DNA]</scope>
    <source>
        <strain evidence="1 2">KCCM 90028</strain>
    </source>
</reference>
<accession>A0AAW9SRE2</accession>
<keyword evidence="1" id="KW-0282">Flagellum</keyword>
<keyword evidence="1" id="KW-0966">Cell projection</keyword>
<dbReference type="Proteomes" id="UP001428774">
    <property type="component" value="Unassembled WGS sequence"/>
</dbReference>
<comment type="caution">
    <text evidence="1">The sequence shown here is derived from an EMBL/GenBank/DDBJ whole genome shotgun (WGS) entry which is preliminary data.</text>
</comment>
<dbReference type="Pfam" id="PF07309">
    <property type="entry name" value="FlaF"/>
    <property type="match status" value="1"/>
</dbReference>
<keyword evidence="1" id="KW-0969">Cilium</keyword>
<organism evidence="1 2">
    <name type="scientific">Ponticoccus litoralis</name>
    <dbReference type="NCBI Taxonomy" id="422297"/>
    <lineage>
        <taxon>Bacteria</taxon>
        <taxon>Pseudomonadati</taxon>
        <taxon>Pseudomonadota</taxon>
        <taxon>Alphaproteobacteria</taxon>
        <taxon>Rhodobacterales</taxon>
        <taxon>Roseobacteraceae</taxon>
        <taxon>Ponticoccus</taxon>
    </lineage>
</organism>
<gene>
    <name evidence="1" type="primary">flaF</name>
    <name evidence="1" type="ORF">ABFB10_09275</name>
</gene>
<dbReference type="GO" id="GO:0044781">
    <property type="term" value="P:bacterial-type flagellum organization"/>
    <property type="evidence" value="ECO:0007669"/>
    <property type="project" value="InterPro"/>
</dbReference>
<keyword evidence="2" id="KW-1185">Reference proteome</keyword>
<dbReference type="NCBIfam" id="NF009435">
    <property type="entry name" value="PRK12794.1"/>
    <property type="match status" value="1"/>
</dbReference>